<sequence length="126" mass="14126">MSAFGSLRPNNIKVKYTDSMEFGCAPDSNTFLSRQFQPNSSEKAGSTMIDQRRQIVQLIEGTEMKHSRLSECIIPKIFSTEEITTKTGADFGSFRPTVHESSGGYKMSEDERKLCALVIPYQTANF</sequence>
<organism evidence="1 2">
    <name type="scientific">Ditylenchus dipsaci</name>
    <dbReference type="NCBI Taxonomy" id="166011"/>
    <lineage>
        <taxon>Eukaryota</taxon>
        <taxon>Metazoa</taxon>
        <taxon>Ecdysozoa</taxon>
        <taxon>Nematoda</taxon>
        <taxon>Chromadorea</taxon>
        <taxon>Rhabditida</taxon>
        <taxon>Tylenchina</taxon>
        <taxon>Tylenchomorpha</taxon>
        <taxon>Sphaerularioidea</taxon>
        <taxon>Anguinidae</taxon>
        <taxon>Anguininae</taxon>
        <taxon>Ditylenchus</taxon>
    </lineage>
</organism>
<dbReference type="Proteomes" id="UP000887574">
    <property type="component" value="Unplaced"/>
</dbReference>
<accession>A0A915DBC8</accession>
<keyword evidence="1" id="KW-1185">Reference proteome</keyword>
<reference evidence="2" key="1">
    <citation type="submission" date="2022-11" db="UniProtKB">
        <authorList>
            <consortium name="WormBaseParasite"/>
        </authorList>
    </citation>
    <scope>IDENTIFICATION</scope>
</reference>
<proteinExistence type="predicted"/>
<name>A0A915DBC8_9BILA</name>
<evidence type="ECO:0000313" key="1">
    <source>
        <dbReference type="Proteomes" id="UP000887574"/>
    </source>
</evidence>
<dbReference type="WBParaSite" id="jg17634">
    <property type="protein sequence ID" value="jg17634"/>
    <property type="gene ID" value="jg17634"/>
</dbReference>
<protein>
    <submittedName>
        <fullName evidence="2">Uncharacterized protein</fullName>
    </submittedName>
</protein>
<dbReference type="AlphaFoldDB" id="A0A915DBC8"/>
<evidence type="ECO:0000313" key="2">
    <source>
        <dbReference type="WBParaSite" id="jg17634"/>
    </source>
</evidence>